<keyword evidence="5" id="KW-0106">Calcium</keyword>
<evidence type="ECO:0000256" key="5">
    <source>
        <dbReference type="PIRSR" id="PIRSR001227-2"/>
    </source>
</evidence>
<dbReference type="InterPro" id="IPR043146">
    <property type="entry name" value="Penicillin_amidase_N_B-knob"/>
</dbReference>
<dbReference type="GO" id="GO:0016811">
    <property type="term" value="F:hydrolase activity, acting on carbon-nitrogen (but not peptide) bonds, in linear amides"/>
    <property type="evidence" value="ECO:0007669"/>
    <property type="project" value="InterPro"/>
</dbReference>
<evidence type="ECO:0000256" key="1">
    <source>
        <dbReference type="ARBA" id="ARBA00006586"/>
    </source>
</evidence>
<feature type="binding site" evidence="5">
    <location>
        <position position="353"/>
    </location>
    <ligand>
        <name>Ca(2+)</name>
        <dbReference type="ChEBI" id="CHEBI:29108"/>
    </ligand>
</feature>
<dbReference type="GO" id="GO:0017000">
    <property type="term" value="P:antibiotic biosynthetic process"/>
    <property type="evidence" value="ECO:0007669"/>
    <property type="project" value="InterPro"/>
</dbReference>
<dbReference type="PANTHER" id="PTHR34218:SF4">
    <property type="entry name" value="ACYL-HOMOSERINE LACTONE ACYLASE QUIP"/>
    <property type="match status" value="1"/>
</dbReference>
<dbReference type="Gene3D" id="3.60.20.10">
    <property type="entry name" value="Glutamine Phosphoribosylpyrophosphate, subunit 1, domain 1"/>
    <property type="match status" value="1"/>
</dbReference>
<dbReference type="MEROPS" id="S45.003"/>
<dbReference type="OrthoDB" id="9759796at2"/>
<dbReference type="RefSeq" id="WP_044223434.1">
    <property type="nucleotide sequence ID" value="NZ_JBKAGJ010000009.1"/>
</dbReference>
<dbReference type="Gene3D" id="1.10.439.10">
    <property type="entry name" value="Penicillin Amidohydrolase, domain 1"/>
    <property type="match status" value="1"/>
</dbReference>
<comment type="cofactor">
    <cofactor evidence="5">
        <name>Ca(2+)</name>
        <dbReference type="ChEBI" id="CHEBI:29108"/>
    </cofactor>
    <text evidence="5">Binds 1 Ca(2+) ion per dimer.</text>
</comment>
<dbReference type="Proteomes" id="UP000029736">
    <property type="component" value="Unassembled WGS sequence"/>
</dbReference>
<dbReference type="Pfam" id="PF01804">
    <property type="entry name" value="Penicil_amidase"/>
    <property type="match status" value="1"/>
</dbReference>
<sequence>MRQIRFFFALLLTTGLTILASLHQPLGSPLPAIGQFLSPFTGFWQNAERADKFPDENLVFPQLSAQSEALFDERGVPHIFAQSNDDAAFIQGYIHARDRLWQMDISVRATIGRLSEVMGERTLERDRLQRRKGLLWGAENALKKWMSSPEEAAIINAYCEGANAYINSLSPADYPIEFKLLGYAPEPWTPLHIAAFYKSMSEALCSRHEDIPATNARLLLGDSLFQVLYPEHNPKQSPIIPDVVQWDFNPLPLASSATGDSMLSSGATRTPFELPSPFIGSNNWAVSAEKTANGAPILCNDPHLQLRLPAVWYEVQMQTPEYNAYGVSFPGVPGIIIGFNKNMAWGVTNVGHDVLDWYRIDWANPEKTAYRIDGEEKPVREVVEVIQVKGRDEPLRDTVRYTVWGPVTYDDPEHPNHDMAMRWLAHDEPAEKPFYALGVFTRLMGGQGLSDYQMALRGWESPAQNFVFASKANDIAITVNGKLPLKEDQQGRFVQDGSRSASGWKGFIPHEHLPRVVNPERGFVSSANQRSTAPDYPYYYSGGFDDYRGRYINRRLAEMENITVEDMKALQLDSRSLKPEDALPVLLQLLDSTASELGAHERVKTLRNWDYNFTKDGEAPSLFEDWFEAAYAQAFDEFTVWEDSLEVLKPEDWRFIELLATQPGHAIFDHQSTPEVETAEEVVLMALKKALEQPPVSWAEHKSTDIGHMAMIPAFSRLDLDVGGYGDAPNAIKPDHGPSWRMVVELGEQPNAWGVFPGGPSGNPGSAFYDPMVTPWVEGQYNRLHLLDSPDDPAVKPLYRLTFKTAE</sequence>
<feature type="binding site" evidence="5">
    <location>
        <position position="356"/>
    </location>
    <ligand>
        <name>Ca(2+)</name>
        <dbReference type="ChEBI" id="CHEBI:29108"/>
    </ligand>
</feature>
<dbReference type="CDD" id="cd03747">
    <property type="entry name" value="Ntn_PGA_like"/>
    <property type="match status" value="1"/>
</dbReference>
<dbReference type="InterPro" id="IPR043147">
    <property type="entry name" value="Penicillin_amidase_A-knob"/>
</dbReference>
<dbReference type="PIRSF" id="PIRSF001227">
    <property type="entry name" value="Pen_acylase"/>
    <property type="match status" value="1"/>
</dbReference>
<evidence type="ECO:0000256" key="2">
    <source>
        <dbReference type="ARBA" id="ARBA00022801"/>
    </source>
</evidence>
<evidence type="ECO:0000313" key="7">
    <source>
        <dbReference type="Proteomes" id="UP000029736"/>
    </source>
</evidence>
<gene>
    <name evidence="6" type="ORF">IX84_17730</name>
</gene>
<comment type="caution">
    <text evidence="6">The sequence shown here is derived from an EMBL/GenBank/DDBJ whole genome shotgun (WGS) entry which is preliminary data.</text>
</comment>
<dbReference type="PANTHER" id="PTHR34218">
    <property type="entry name" value="PEPTIDASE S45 PENICILLIN AMIDASE"/>
    <property type="match status" value="1"/>
</dbReference>
<reference evidence="6 7" key="1">
    <citation type="journal article" date="2014" name="Int. J. Syst. Evol. Microbiol.">
        <title>Phaeodactylibacter xiamenensis gen. nov., sp. nov., a member of the family Saprospiraceae isolated from the marine alga Phaeodactylum tricornutum.</title>
        <authorList>
            <person name="Chen Z.Jr."/>
            <person name="Lei X."/>
            <person name="Lai Q."/>
            <person name="Li Y."/>
            <person name="Zhang B."/>
            <person name="Zhang J."/>
            <person name="Zhang H."/>
            <person name="Yang L."/>
            <person name="Zheng W."/>
            <person name="Tian Y."/>
            <person name="Yu Z."/>
            <person name="Xu H.Jr."/>
            <person name="Zheng T."/>
        </authorList>
    </citation>
    <scope>NUCLEOTIDE SEQUENCE [LARGE SCALE GENOMIC DNA]</scope>
    <source>
        <strain evidence="6 7">KD52</strain>
    </source>
</reference>
<organism evidence="6 7">
    <name type="scientific">Phaeodactylibacter xiamenensis</name>
    <dbReference type="NCBI Taxonomy" id="1524460"/>
    <lineage>
        <taxon>Bacteria</taxon>
        <taxon>Pseudomonadati</taxon>
        <taxon>Bacteroidota</taxon>
        <taxon>Saprospiria</taxon>
        <taxon>Saprospirales</taxon>
        <taxon>Haliscomenobacteraceae</taxon>
        <taxon>Phaeodactylibacter</taxon>
    </lineage>
</organism>
<feature type="active site" description="Nucleophile" evidence="4">
    <location>
        <position position="281"/>
    </location>
</feature>
<name>A0A098S4G5_9BACT</name>
<dbReference type="InterPro" id="IPR002692">
    <property type="entry name" value="S45"/>
</dbReference>
<keyword evidence="3" id="KW-0865">Zymogen</keyword>
<dbReference type="Gene3D" id="2.30.120.10">
    <property type="match status" value="1"/>
</dbReference>
<keyword evidence="2" id="KW-0378">Hydrolase</keyword>
<evidence type="ECO:0008006" key="8">
    <source>
        <dbReference type="Google" id="ProtNLM"/>
    </source>
</evidence>
<dbReference type="SUPFAM" id="SSF56235">
    <property type="entry name" value="N-terminal nucleophile aminohydrolases (Ntn hydrolases)"/>
    <property type="match status" value="1"/>
</dbReference>
<dbReference type="GO" id="GO:0046872">
    <property type="term" value="F:metal ion binding"/>
    <property type="evidence" value="ECO:0007669"/>
    <property type="project" value="UniProtKB-KW"/>
</dbReference>
<dbReference type="EMBL" id="JPOS01000039">
    <property type="protein sequence ID" value="KGE86896.1"/>
    <property type="molecule type" value="Genomic_DNA"/>
</dbReference>
<proteinExistence type="inferred from homology"/>
<protein>
    <recommendedName>
        <fullName evidence="8">Penicillin acylase family protein</fullName>
    </recommendedName>
</protein>
<dbReference type="Gene3D" id="1.10.1400.10">
    <property type="match status" value="1"/>
</dbReference>
<accession>A0A098S4G5</accession>
<dbReference type="InterPro" id="IPR023343">
    <property type="entry name" value="Penicillin_amidase_dom1"/>
</dbReference>
<dbReference type="AlphaFoldDB" id="A0A098S4G5"/>
<comment type="similarity">
    <text evidence="1">Belongs to the peptidase S45 family.</text>
</comment>
<keyword evidence="7" id="KW-1185">Reference proteome</keyword>
<keyword evidence="5" id="KW-0479">Metal-binding</keyword>
<evidence type="ECO:0000313" key="6">
    <source>
        <dbReference type="EMBL" id="KGE86896.1"/>
    </source>
</evidence>
<evidence type="ECO:0000256" key="3">
    <source>
        <dbReference type="ARBA" id="ARBA00023145"/>
    </source>
</evidence>
<dbReference type="STRING" id="1524460.IX84_17730"/>
<dbReference type="InterPro" id="IPR014395">
    <property type="entry name" value="Pen/GL7ACA/AHL_acylase"/>
</dbReference>
<dbReference type="InterPro" id="IPR029055">
    <property type="entry name" value="Ntn_hydrolases_N"/>
</dbReference>
<evidence type="ECO:0000256" key="4">
    <source>
        <dbReference type="PIRSR" id="PIRSR001227-1"/>
    </source>
</evidence>